<protein>
    <submittedName>
        <fullName evidence="1">Uncharacterized protein</fullName>
    </submittedName>
</protein>
<dbReference type="Proteomes" id="UP000663637">
    <property type="component" value="Chromosome"/>
</dbReference>
<name>A0ABX7KD88_9SPHN</name>
<accession>A0ABX7KD88</accession>
<proteinExistence type="predicted"/>
<evidence type="ECO:0000313" key="1">
    <source>
        <dbReference type="EMBL" id="QSB45994.1"/>
    </source>
</evidence>
<sequence length="113" mass="12275">MLAPVAPARAAPEQLTTAQTIKRLDACLTSGAPGAPRSSLQAAVIALRTLCRPQIDRVLDHRYAEIDTAYGLPGAKLTQSQQADRTKRRDAARKLLDREIAVAVSRYTQLLPN</sequence>
<reference evidence="1 2" key="1">
    <citation type="submission" date="2020-09" db="EMBL/GenBank/DDBJ databases">
        <title>Complete genome sequence of altererythrobacter flavus SS-21NJ, isolated from Dongying oil sludge in Shandong province.</title>
        <authorList>
            <person name="Sun S."/>
            <person name="Zhang Z."/>
        </authorList>
    </citation>
    <scope>NUCLEOTIDE SEQUENCE [LARGE SCALE GENOMIC DNA]</scope>
    <source>
        <strain evidence="1 2">SS-21NJ</strain>
    </source>
</reference>
<keyword evidence="2" id="KW-1185">Reference proteome</keyword>
<organism evidence="1 2">
    <name type="scientific">Tsuneonella flava</name>
    <dbReference type="NCBI Taxonomy" id="2055955"/>
    <lineage>
        <taxon>Bacteria</taxon>
        <taxon>Pseudomonadati</taxon>
        <taxon>Pseudomonadota</taxon>
        <taxon>Alphaproteobacteria</taxon>
        <taxon>Sphingomonadales</taxon>
        <taxon>Erythrobacteraceae</taxon>
        <taxon>Tsuneonella</taxon>
    </lineage>
</organism>
<dbReference type="EMBL" id="CP061510">
    <property type="protein sequence ID" value="QSB45994.1"/>
    <property type="molecule type" value="Genomic_DNA"/>
</dbReference>
<evidence type="ECO:0000313" key="2">
    <source>
        <dbReference type="Proteomes" id="UP000663637"/>
    </source>
</evidence>
<gene>
    <name evidence="1" type="ORF">IDJ81_02920</name>
</gene>